<feature type="transmembrane region" description="Helical" evidence="8">
    <location>
        <begin position="304"/>
        <end position="323"/>
    </location>
</feature>
<evidence type="ECO:0000256" key="6">
    <source>
        <dbReference type="ARBA" id="ARBA00022989"/>
    </source>
</evidence>
<feature type="transmembrane region" description="Helical" evidence="8">
    <location>
        <begin position="118"/>
        <end position="136"/>
    </location>
</feature>
<keyword evidence="3" id="KW-0813">Transport</keyword>
<gene>
    <name evidence="9" type="ORF">DL346_11405</name>
</gene>
<feature type="transmembrane region" description="Helical" evidence="8">
    <location>
        <begin position="85"/>
        <end position="106"/>
    </location>
</feature>
<dbReference type="NCBIfam" id="TIGR00912">
    <property type="entry name" value="2A0309"/>
    <property type="match status" value="1"/>
</dbReference>
<evidence type="ECO:0000256" key="3">
    <source>
        <dbReference type="ARBA" id="ARBA00022448"/>
    </source>
</evidence>
<dbReference type="Proteomes" id="UP000249260">
    <property type="component" value="Unassembled WGS sequence"/>
</dbReference>
<comment type="similarity">
    <text evidence="2">Belongs to the amino acid-polyamine-organocation (APC) superfamily. Spore germination protein (SGP) (TC 2.A.3.9) family.</text>
</comment>
<dbReference type="PANTHER" id="PTHR34975">
    <property type="entry name" value="SPORE GERMINATION PROTEIN A2"/>
    <property type="match status" value="1"/>
</dbReference>
<dbReference type="GO" id="GO:0009847">
    <property type="term" value="P:spore germination"/>
    <property type="evidence" value="ECO:0007669"/>
    <property type="project" value="InterPro"/>
</dbReference>
<keyword evidence="6 8" id="KW-1133">Transmembrane helix</keyword>
<sequence length="365" mass="41226">MKRLVKLTRIQLFWIVATIEIVMAVWLRISPAITTARQDAWLSMLAGGLMGFAITFLVVHLSMLHPNESLAEFSQKLLGRWLGKLAILPYLTAWFILAGDVLRTFADFVHLILLDSTPVWIIMLLMVTLMIYMTLNGGLSGIGRFCEIAGPITVAALIVSFLLNLFNIEWHYIKPFYADSGWRAIAEASYPPASFFGESFMLLVIVSYLDKPRKAMSASLLGVAASVIFVFASTVMVLLVFGPNVAAKLRFPYFMLVRTIDIFNFIQNLDIFVIFIWVFGVFAKMSFYLFLTSSEMARSARIANWRKLVWFSAPLIFVIATVIPNENTIELLQKLWRLIVIPVCAIGIPLILWIVTLVRKEPTNA</sequence>
<evidence type="ECO:0000313" key="9">
    <source>
        <dbReference type="EMBL" id="RAP76025.1"/>
    </source>
</evidence>
<dbReference type="Gene3D" id="1.20.1740.10">
    <property type="entry name" value="Amino acid/polyamine transporter I"/>
    <property type="match status" value="1"/>
</dbReference>
<dbReference type="GO" id="GO:0016020">
    <property type="term" value="C:membrane"/>
    <property type="evidence" value="ECO:0007669"/>
    <property type="project" value="UniProtKB-SubCell"/>
</dbReference>
<dbReference type="OrthoDB" id="2078716at2"/>
<comment type="subcellular location">
    <subcellularLocation>
        <location evidence="1">Membrane</location>
        <topology evidence="1">Multi-pass membrane protein</topology>
    </subcellularLocation>
</comment>
<evidence type="ECO:0000256" key="7">
    <source>
        <dbReference type="ARBA" id="ARBA00023136"/>
    </source>
</evidence>
<feature type="transmembrane region" description="Helical" evidence="8">
    <location>
        <begin position="188"/>
        <end position="209"/>
    </location>
</feature>
<feature type="transmembrane region" description="Helical" evidence="8">
    <location>
        <begin position="335"/>
        <end position="358"/>
    </location>
</feature>
<evidence type="ECO:0000256" key="2">
    <source>
        <dbReference type="ARBA" id="ARBA00007998"/>
    </source>
</evidence>
<evidence type="ECO:0000256" key="4">
    <source>
        <dbReference type="ARBA" id="ARBA00022544"/>
    </source>
</evidence>
<feature type="transmembrane region" description="Helical" evidence="8">
    <location>
        <begin position="148"/>
        <end position="168"/>
    </location>
</feature>
<dbReference type="InterPro" id="IPR004761">
    <property type="entry name" value="Spore_GerAB"/>
</dbReference>
<comment type="caution">
    <text evidence="9">The sequence shown here is derived from an EMBL/GenBank/DDBJ whole genome shotgun (WGS) entry which is preliminary data.</text>
</comment>
<keyword evidence="4" id="KW-0309">Germination</keyword>
<dbReference type="PANTHER" id="PTHR34975:SF2">
    <property type="entry name" value="SPORE GERMINATION PROTEIN A2"/>
    <property type="match status" value="1"/>
</dbReference>
<evidence type="ECO:0000313" key="10">
    <source>
        <dbReference type="Proteomes" id="UP000249260"/>
    </source>
</evidence>
<feature type="transmembrane region" description="Helical" evidence="8">
    <location>
        <begin position="41"/>
        <end position="64"/>
    </location>
</feature>
<keyword evidence="10" id="KW-1185">Reference proteome</keyword>
<feature type="transmembrane region" description="Helical" evidence="8">
    <location>
        <begin position="221"/>
        <end position="242"/>
    </location>
</feature>
<feature type="transmembrane region" description="Helical" evidence="8">
    <location>
        <begin position="262"/>
        <end position="283"/>
    </location>
</feature>
<organism evidence="9 10">
    <name type="scientific">Paenibacillus montanisoli</name>
    <dbReference type="NCBI Taxonomy" id="2081970"/>
    <lineage>
        <taxon>Bacteria</taxon>
        <taxon>Bacillati</taxon>
        <taxon>Bacillota</taxon>
        <taxon>Bacilli</taxon>
        <taxon>Bacillales</taxon>
        <taxon>Paenibacillaceae</taxon>
        <taxon>Paenibacillus</taxon>
    </lineage>
</organism>
<dbReference type="EMBL" id="QLUW01000002">
    <property type="protein sequence ID" value="RAP76025.1"/>
    <property type="molecule type" value="Genomic_DNA"/>
</dbReference>
<dbReference type="AlphaFoldDB" id="A0A328U520"/>
<keyword evidence="7 8" id="KW-0472">Membrane</keyword>
<keyword evidence="5 8" id="KW-0812">Transmembrane</keyword>
<name>A0A328U520_9BACL</name>
<protein>
    <submittedName>
        <fullName evidence="9">Uncharacterized protein</fullName>
    </submittedName>
</protein>
<evidence type="ECO:0000256" key="5">
    <source>
        <dbReference type="ARBA" id="ARBA00022692"/>
    </source>
</evidence>
<dbReference type="Pfam" id="PF03845">
    <property type="entry name" value="Spore_permease"/>
    <property type="match status" value="1"/>
</dbReference>
<feature type="transmembrane region" description="Helical" evidence="8">
    <location>
        <begin position="12"/>
        <end position="29"/>
    </location>
</feature>
<proteinExistence type="inferred from homology"/>
<evidence type="ECO:0000256" key="8">
    <source>
        <dbReference type="SAM" id="Phobius"/>
    </source>
</evidence>
<evidence type="ECO:0000256" key="1">
    <source>
        <dbReference type="ARBA" id="ARBA00004141"/>
    </source>
</evidence>
<accession>A0A328U520</accession>
<reference evidence="9 10" key="1">
    <citation type="submission" date="2018-06" db="EMBL/GenBank/DDBJ databases">
        <title>Paenibacillus montanisoli sp. nov., isolated from mountain area soil.</title>
        <authorList>
            <person name="Wu M."/>
        </authorList>
    </citation>
    <scope>NUCLEOTIDE SEQUENCE [LARGE SCALE GENOMIC DNA]</scope>
    <source>
        <strain evidence="9 10">RA17</strain>
    </source>
</reference>